<feature type="region of interest" description="Disordered" evidence="1">
    <location>
        <begin position="51"/>
        <end position="70"/>
    </location>
</feature>
<feature type="region of interest" description="Disordered" evidence="1">
    <location>
        <begin position="1"/>
        <end position="45"/>
    </location>
</feature>
<evidence type="ECO:0000313" key="3">
    <source>
        <dbReference type="EMBL" id="KAF8480035.1"/>
    </source>
</evidence>
<feature type="region of interest" description="Disordered" evidence="1">
    <location>
        <begin position="214"/>
        <end position="330"/>
    </location>
</feature>
<feature type="compositionally biased region" description="Low complexity" evidence="1">
    <location>
        <begin position="271"/>
        <end position="287"/>
    </location>
</feature>
<reference evidence="3" key="2">
    <citation type="journal article" date="2020" name="Nat. Commun.">
        <title>Large-scale genome sequencing of mycorrhizal fungi provides insights into the early evolution of symbiotic traits.</title>
        <authorList>
            <person name="Miyauchi S."/>
            <person name="Kiss E."/>
            <person name="Kuo A."/>
            <person name="Drula E."/>
            <person name="Kohler A."/>
            <person name="Sanchez-Garcia M."/>
            <person name="Morin E."/>
            <person name="Andreopoulos B."/>
            <person name="Barry K.W."/>
            <person name="Bonito G."/>
            <person name="Buee M."/>
            <person name="Carver A."/>
            <person name="Chen C."/>
            <person name="Cichocki N."/>
            <person name="Clum A."/>
            <person name="Culley D."/>
            <person name="Crous P.W."/>
            <person name="Fauchery L."/>
            <person name="Girlanda M."/>
            <person name="Hayes R.D."/>
            <person name="Keri Z."/>
            <person name="LaButti K."/>
            <person name="Lipzen A."/>
            <person name="Lombard V."/>
            <person name="Magnuson J."/>
            <person name="Maillard F."/>
            <person name="Murat C."/>
            <person name="Nolan M."/>
            <person name="Ohm R.A."/>
            <person name="Pangilinan J."/>
            <person name="Pereira M.F."/>
            <person name="Perotto S."/>
            <person name="Peter M."/>
            <person name="Pfister S."/>
            <person name="Riley R."/>
            <person name="Sitrit Y."/>
            <person name="Stielow J.B."/>
            <person name="Szollosi G."/>
            <person name="Zifcakova L."/>
            <person name="Stursova M."/>
            <person name="Spatafora J.W."/>
            <person name="Tedersoo L."/>
            <person name="Vaario L.M."/>
            <person name="Yamada A."/>
            <person name="Yan M."/>
            <person name="Wang P."/>
            <person name="Xu J."/>
            <person name="Bruns T."/>
            <person name="Baldrian P."/>
            <person name="Vilgalys R."/>
            <person name="Dunand C."/>
            <person name="Henrissat B."/>
            <person name="Grigoriev I.V."/>
            <person name="Hibbett D."/>
            <person name="Nagy L.G."/>
            <person name="Martin F.M."/>
        </authorList>
    </citation>
    <scope>NUCLEOTIDE SEQUENCE</scope>
    <source>
        <strain evidence="3">Prilba</strain>
    </source>
</reference>
<keyword evidence="4" id="KW-1185">Reference proteome</keyword>
<feature type="region of interest" description="Disordered" evidence="1">
    <location>
        <begin position="413"/>
        <end position="432"/>
    </location>
</feature>
<evidence type="ECO:0000313" key="4">
    <source>
        <dbReference type="Proteomes" id="UP000759537"/>
    </source>
</evidence>
<feature type="transmembrane region" description="Helical" evidence="2">
    <location>
        <begin position="530"/>
        <end position="550"/>
    </location>
</feature>
<feature type="compositionally biased region" description="Low complexity" evidence="1">
    <location>
        <begin position="318"/>
        <end position="330"/>
    </location>
</feature>
<evidence type="ECO:0000256" key="2">
    <source>
        <dbReference type="SAM" id="Phobius"/>
    </source>
</evidence>
<comment type="caution">
    <text evidence="3">The sequence shown here is derived from an EMBL/GenBank/DDBJ whole genome shotgun (WGS) entry which is preliminary data.</text>
</comment>
<keyword evidence="2" id="KW-1133">Transmembrane helix</keyword>
<keyword evidence="2" id="KW-0812">Transmembrane</keyword>
<feature type="region of interest" description="Disordered" evidence="1">
    <location>
        <begin position="97"/>
        <end position="128"/>
    </location>
</feature>
<keyword evidence="2" id="KW-0472">Membrane</keyword>
<dbReference type="AlphaFoldDB" id="A0A9P5MVS1"/>
<proteinExistence type="predicted"/>
<dbReference type="OrthoDB" id="3251367at2759"/>
<dbReference type="EMBL" id="WHVB01000008">
    <property type="protein sequence ID" value="KAF8480035.1"/>
    <property type="molecule type" value="Genomic_DNA"/>
</dbReference>
<reference evidence="3" key="1">
    <citation type="submission" date="2019-10" db="EMBL/GenBank/DDBJ databases">
        <authorList>
            <consortium name="DOE Joint Genome Institute"/>
            <person name="Kuo A."/>
            <person name="Miyauchi S."/>
            <person name="Kiss E."/>
            <person name="Drula E."/>
            <person name="Kohler A."/>
            <person name="Sanchez-Garcia M."/>
            <person name="Andreopoulos B."/>
            <person name="Barry K.W."/>
            <person name="Bonito G."/>
            <person name="Buee M."/>
            <person name="Carver A."/>
            <person name="Chen C."/>
            <person name="Cichocki N."/>
            <person name="Clum A."/>
            <person name="Culley D."/>
            <person name="Crous P.W."/>
            <person name="Fauchery L."/>
            <person name="Girlanda M."/>
            <person name="Hayes R."/>
            <person name="Keri Z."/>
            <person name="LaButti K."/>
            <person name="Lipzen A."/>
            <person name="Lombard V."/>
            <person name="Magnuson J."/>
            <person name="Maillard F."/>
            <person name="Morin E."/>
            <person name="Murat C."/>
            <person name="Nolan M."/>
            <person name="Ohm R."/>
            <person name="Pangilinan J."/>
            <person name="Pereira M."/>
            <person name="Perotto S."/>
            <person name="Peter M."/>
            <person name="Riley R."/>
            <person name="Sitrit Y."/>
            <person name="Stielow B."/>
            <person name="Szollosi G."/>
            <person name="Zifcakova L."/>
            <person name="Stursova M."/>
            <person name="Spatafora J.W."/>
            <person name="Tedersoo L."/>
            <person name="Vaario L.-M."/>
            <person name="Yamada A."/>
            <person name="Yan M."/>
            <person name="Wang P."/>
            <person name="Xu J."/>
            <person name="Bruns T."/>
            <person name="Baldrian P."/>
            <person name="Vilgalys R."/>
            <person name="Henrissat B."/>
            <person name="Grigoriev I.V."/>
            <person name="Hibbett D."/>
            <person name="Nagy L.G."/>
            <person name="Martin F.M."/>
        </authorList>
    </citation>
    <scope>NUCLEOTIDE SEQUENCE</scope>
    <source>
        <strain evidence="3">Prilba</strain>
    </source>
</reference>
<organism evidence="3 4">
    <name type="scientific">Russula ochroleuca</name>
    <dbReference type="NCBI Taxonomy" id="152965"/>
    <lineage>
        <taxon>Eukaryota</taxon>
        <taxon>Fungi</taxon>
        <taxon>Dikarya</taxon>
        <taxon>Basidiomycota</taxon>
        <taxon>Agaricomycotina</taxon>
        <taxon>Agaricomycetes</taxon>
        <taxon>Russulales</taxon>
        <taxon>Russulaceae</taxon>
        <taxon>Russula</taxon>
    </lineage>
</organism>
<accession>A0A9P5MVS1</accession>
<feature type="transmembrane region" description="Helical" evidence="2">
    <location>
        <begin position="370"/>
        <end position="390"/>
    </location>
</feature>
<name>A0A9P5MVS1_9AGAM</name>
<gene>
    <name evidence="3" type="ORF">DFH94DRAFT_457712</name>
</gene>
<feature type="compositionally biased region" description="Polar residues" evidence="1">
    <location>
        <begin position="250"/>
        <end position="263"/>
    </location>
</feature>
<evidence type="ECO:0000256" key="1">
    <source>
        <dbReference type="SAM" id="MobiDB-lite"/>
    </source>
</evidence>
<feature type="compositionally biased region" description="Low complexity" evidence="1">
    <location>
        <begin position="295"/>
        <end position="309"/>
    </location>
</feature>
<protein>
    <submittedName>
        <fullName evidence="3">Uncharacterized protein</fullName>
    </submittedName>
</protein>
<sequence length="556" mass="58809">MAHFFPANSRLDTERTPSLNRRAHSRNTLREATNDTPSDSRPSRINWLQNSMTTTQAGPSMPRRPPSVRLGRSASLSALAAPPPALHRKSSLISNHSLQLDKPGSGSAASAHPMVKQLSPISERSYVPTPKREQYAMDVEPTTPISIGSSYSAFLRRPLKRSISATSTSSLRTNATPTHPPVLPPLNISPLDIRPVYPPVSHRAGQQLVSTVYEDAGSERTGSFVTARSDSDDGEDVDDTMVTPYAPAGPSNSTTFSSSTQPGSKLDPDITTEGTTLTVTLPSSSNGGVSGSGSGDATSSSAFGPVSPARPRPRRRVTTSGGSRSRSGSTSDVIWRRWTRELSFGSALSRPSFSAARRAVVSRLPPLPILLFWAGFIAPWCWLIGGWLIAEGRWEDNGKVRAALPLWKPRPARARGTAAGKRPRGAGGPQLPFDPFAKDLEQGDAGAAAAASAMAWDGQAGEGGGGGGRMAEGAGGPIGGPRQWWYWVPFACLRRGGGAAAGQGPSANGEKVVTLVKPYSAEVWVYRCRLAAVLSALILLTALVVALVVISRSNSR</sequence>
<dbReference type="Proteomes" id="UP000759537">
    <property type="component" value="Unassembled WGS sequence"/>
</dbReference>